<dbReference type="HOGENOM" id="CLU_032957_9_1_1"/>
<protein>
    <recommendedName>
        <fullName evidence="6">Fungal lipase-type domain-containing protein</fullName>
    </recommendedName>
</protein>
<proteinExistence type="inferred from homology"/>
<evidence type="ECO:0000259" key="6">
    <source>
        <dbReference type="Pfam" id="PF01764"/>
    </source>
</evidence>
<dbReference type="Gene3D" id="3.40.50.1820">
    <property type="entry name" value="alpha/beta hydrolase"/>
    <property type="match status" value="1"/>
</dbReference>
<dbReference type="InterPro" id="IPR002921">
    <property type="entry name" value="Fungal_lipase-type"/>
</dbReference>
<dbReference type="CDD" id="cd00519">
    <property type="entry name" value="Lipase_3"/>
    <property type="match status" value="1"/>
</dbReference>
<feature type="domain" description="Fungal lipase-type" evidence="6">
    <location>
        <begin position="133"/>
        <end position="259"/>
    </location>
</feature>
<dbReference type="OrthoDB" id="426718at2759"/>
<feature type="signal peptide" evidence="5">
    <location>
        <begin position="1"/>
        <end position="27"/>
    </location>
</feature>
<keyword evidence="1" id="KW-1015">Disulfide bond</keyword>
<keyword evidence="5" id="KW-0732">Signal</keyword>
<dbReference type="SUPFAM" id="SSF53474">
    <property type="entry name" value="alpha/beta-Hydrolases"/>
    <property type="match status" value="1"/>
</dbReference>
<dbReference type="PANTHER" id="PTHR45856">
    <property type="entry name" value="ALPHA/BETA-HYDROLASES SUPERFAMILY PROTEIN"/>
    <property type="match status" value="1"/>
</dbReference>
<reference evidence="7 8" key="1">
    <citation type="journal article" date="2012" name="Science">
        <title>The Paleozoic origin of enzymatic lignin decomposition reconstructed from 31 fungal genomes.</title>
        <authorList>
            <person name="Floudas D."/>
            <person name="Binder M."/>
            <person name="Riley R."/>
            <person name="Barry K."/>
            <person name="Blanchette R.A."/>
            <person name="Henrissat B."/>
            <person name="Martinez A.T."/>
            <person name="Otillar R."/>
            <person name="Spatafora J.W."/>
            <person name="Yadav J.S."/>
            <person name="Aerts A."/>
            <person name="Benoit I."/>
            <person name="Boyd A."/>
            <person name="Carlson A."/>
            <person name="Copeland A."/>
            <person name="Coutinho P.M."/>
            <person name="de Vries R.P."/>
            <person name="Ferreira P."/>
            <person name="Findley K."/>
            <person name="Foster B."/>
            <person name="Gaskell J."/>
            <person name="Glotzer D."/>
            <person name="Gorecki P."/>
            <person name="Heitman J."/>
            <person name="Hesse C."/>
            <person name="Hori C."/>
            <person name="Igarashi K."/>
            <person name="Jurgens J.A."/>
            <person name="Kallen N."/>
            <person name="Kersten P."/>
            <person name="Kohler A."/>
            <person name="Kuees U."/>
            <person name="Kumar T.K.A."/>
            <person name="Kuo A."/>
            <person name="LaButti K."/>
            <person name="Larrondo L.F."/>
            <person name="Lindquist E."/>
            <person name="Ling A."/>
            <person name="Lombard V."/>
            <person name="Lucas S."/>
            <person name="Lundell T."/>
            <person name="Martin R."/>
            <person name="McLaughlin D.J."/>
            <person name="Morgenstern I."/>
            <person name="Morin E."/>
            <person name="Murat C."/>
            <person name="Nagy L.G."/>
            <person name="Nolan M."/>
            <person name="Ohm R.A."/>
            <person name="Patyshakuliyeva A."/>
            <person name="Rokas A."/>
            <person name="Ruiz-Duenas F.J."/>
            <person name="Sabat G."/>
            <person name="Salamov A."/>
            <person name="Samejima M."/>
            <person name="Schmutz J."/>
            <person name="Slot J.C."/>
            <person name="St John F."/>
            <person name="Stenlid J."/>
            <person name="Sun H."/>
            <person name="Sun S."/>
            <person name="Syed K."/>
            <person name="Tsang A."/>
            <person name="Wiebenga A."/>
            <person name="Young D."/>
            <person name="Pisabarro A."/>
            <person name="Eastwood D.C."/>
            <person name="Martin F."/>
            <person name="Cullen D."/>
            <person name="Grigoriev I.V."/>
            <person name="Hibbett D.S."/>
        </authorList>
    </citation>
    <scope>NUCLEOTIDE SEQUENCE</scope>
    <source>
        <strain evidence="8">FP-58527</strain>
    </source>
</reference>
<feature type="chain" id="PRO_5004564274" description="Fungal lipase-type domain-containing protein" evidence="5">
    <location>
        <begin position="28"/>
        <end position="324"/>
    </location>
</feature>
<accession>S8G4V1</accession>
<dbReference type="STRING" id="743788.S8G4V1"/>
<comment type="catalytic activity">
    <reaction evidence="3">
        <text>a diacylglycerol + H2O = a monoacylglycerol + a fatty acid + H(+)</text>
        <dbReference type="Rhea" id="RHEA:32731"/>
        <dbReference type="ChEBI" id="CHEBI:15377"/>
        <dbReference type="ChEBI" id="CHEBI:15378"/>
        <dbReference type="ChEBI" id="CHEBI:17408"/>
        <dbReference type="ChEBI" id="CHEBI:18035"/>
        <dbReference type="ChEBI" id="CHEBI:28868"/>
    </reaction>
</comment>
<dbReference type="InterPro" id="IPR029058">
    <property type="entry name" value="AB_hydrolase_fold"/>
</dbReference>
<name>S8G4V1_FOMSC</name>
<comment type="catalytic activity">
    <reaction evidence="4">
        <text>a monoacylglycerol + H2O = glycerol + a fatty acid + H(+)</text>
        <dbReference type="Rhea" id="RHEA:15245"/>
        <dbReference type="ChEBI" id="CHEBI:15377"/>
        <dbReference type="ChEBI" id="CHEBI:15378"/>
        <dbReference type="ChEBI" id="CHEBI:17408"/>
        <dbReference type="ChEBI" id="CHEBI:17754"/>
        <dbReference type="ChEBI" id="CHEBI:28868"/>
    </reaction>
</comment>
<evidence type="ECO:0000313" key="7">
    <source>
        <dbReference type="EMBL" id="EPT05255.1"/>
    </source>
</evidence>
<organism evidence="7 8">
    <name type="scientific">Fomitopsis schrenkii</name>
    <name type="common">Brown rot fungus</name>
    <dbReference type="NCBI Taxonomy" id="2126942"/>
    <lineage>
        <taxon>Eukaryota</taxon>
        <taxon>Fungi</taxon>
        <taxon>Dikarya</taxon>
        <taxon>Basidiomycota</taxon>
        <taxon>Agaricomycotina</taxon>
        <taxon>Agaricomycetes</taxon>
        <taxon>Polyporales</taxon>
        <taxon>Fomitopsis</taxon>
    </lineage>
</organism>
<dbReference type="GO" id="GO:0006629">
    <property type="term" value="P:lipid metabolic process"/>
    <property type="evidence" value="ECO:0007669"/>
    <property type="project" value="InterPro"/>
</dbReference>
<dbReference type="EMBL" id="KE504124">
    <property type="protein sequence ID" value="EPT05255.1"/>
    <property type="molecule type" value="Genomic_DNA"/>
</dbReference>
<evidence type="ECO:0000313" key="8">
    <source>
        <dbReference type="Proteomes" id="UP000015241"/>
    </source>
</evidence>
<dbReference type="Proteomes" id="UP000015241">
    <property type="component" value="Unassembled WGS sequence"/>
</dbReference>
<evidence type="ECO:0000256" key="3">
    <source>
        <dbReference type="ARBA" id="ARBA00047591"/>
    </source>
</evidence>
<dbReference type="InParanoid" id="S8G4V1"/>
<evidence type="ECO:0000256" key="4">
    <source>
        <dbReference type="ARBA" id="ARBA00048461"/>
    </source>
</evidence>
<dbReference type="Pfam" id="PF01764">
    <property type="entry name" value="Lipase_3"/>
    <property type="match status" value="1"/>
</dbReference>
<evidence type="ECO:0000256" key="1">
    <source>
        <dbReference type="ARBA" id="ARBA00023157"/>
    </source>
</evidence>
<comment type="similarity">
    <text evidence="2">Belongs to the AB hydrolase superfamily. Lipase family. Class 3 subfamily.</text>
</comment>
<gene>
    <name evidence="7" type="ORF">FOMPIDRAFT_1021548</name>
</gene>
<dbReference type="SMR" id="S8G4V1"/>
<dbReference type="AlphaFoldDB" id="S8G4V1"/>
<dbReference type="InterPro" id="IPR051218">
    <property type="entry name" value="Sec_MonoDiacylglyc_Lipase"/>
</dbReference>
<dbReference type="PANTHER" id="PTHR45856:SF25">
    <property type="entry name" value="FUNGAL LIPASE-LIKE DOMAIN-CONTAINING PROTEIN"/>
    <property type="match status" value="1"/>
</dbReference>
<dbReference type="eggNOG" id="KOG4569">
    <property type="taxonomic scope" value="Eukaryota"/>
</dbReference>
<evidence type="ECO:0000256" key="5">
    <source>
        <dbReference type="SAM" id="SignalP"/>
    </source>
</evidence>
<keyword evidence="8" id="KW-1185">Reference proteome</keyword>
<sequence length="324" mass="34446">MAARTTVVRSLGLLYVLALSYTGGVLAVPHSAAIYERNTASFLNPSAVTTLSSSDLSSFLPYEQFAAAAYCPLDKITQWTCGDACSAISNFKPSITGGDGNAIQQYYVGYWAAQGAVIVAHEGTDPTQLMSDLTDIDIFTKNLDSGLFPGVSSDIWVHGGFADEHAKTASTILSSVRSLISSTGAKTVICIGHSLGGALAELDTIFFKLNLPSSIAIQGRTFGTPRVGNSDWADWVDSLVPDFTRMNNEQDPVPIVPGRFLGFRHPQTEIHLVSDSQAVACPGNDDADDSDCTISSVPNIFESDVLDHLGPYPGGVYMGTIFCD</sequence>
<evidence type="ECO:0000256" key="2">
    <source>
        <dbReference type="ARBA" id="ARBA00043996"/>
    </source>
</evidence>